<dbReference type="PANTHER" id="PTHR35467:SF2">
    <property type="entry name" value="PROTEIN NEOXANTHIN-DEFICIENT 1"/>
    <property type="match status" value="1"/>
</dbReference>
<dbReference type="AlphaFoldDB" id="K0RRL8"/>
<dbReference type="EMBL" id="AGNL01044956">
    <property type="protein sequence ID" value="EJK49287.1"/>
    <property type="molecule type" value="Genomic_DNA"/>
</dbReference>
<dbReference type="InterPro" id="IPR039343">
    <property type="entry name" value="NDX1-like"/>
</dbReference>
<gene>
    <name evidence="1" type="ORF">THAOC_31856</name>
</gene>
<sequence>MTFSTAADWLGNIAGIHPSNIEKIDVAKDPIVRDLKRMQDDATLQTKLPASKYQHQQKHHNNNVQLNQPKPKFVDHKQLKTNKSKDKVQSNRLAFQLPSLAAGWPFSASTTVGERNGLDSDYPWRFEGRFIFRPSLVRVPDAADAAPKSASLIQLFGFSLGGSVALEYDVSPVGPYREYVDMGGLVALGGVDVGIENRLDSRSLVLGQWGSNLYVSTKVAEDVCRQVWGVPAEVANIDFEESGSRIIDGPDCDKQEEGPNFFCLRGWQNTRMVEDNRDKRSSYFFRRIPVYWTPTIKALWAPLLLSGGSDQNCLPLHRLRLSAGQIQIKPCARPQPKDGEVPLGLALVVDNALIEIAERERRI</sequence>
<dbReference type="eggNOG" id="ENOG502TAEC">
    <property type="taxonomic scope" value="Eukaryota"/>
</dbReference>
<accession>K0RRL8</accession>
<name>K0RRL8_THAOC</name>
<reference evidence="1 2" key="1">
    <citation type="journal article" date="2012" name="Genome Biol.">
        <title>Genome and low-iron response of an oceanic diatom adapted to chronic iron limitation.</title>
        <authorList>
            <person name="Lommer M."/>
            <person name="Specht M."/>
            <person name="Roy A.S."/>
            <person name="Kraemer L."/>
            <person name="Andreson R."/>
            <person name="Gutowska M.A."/>
            <person name="Wolf J."/>
            <person name="Bergner S.V."/>
            <person name="Schilhabel M.B."/>
            <person name="Klostermeier U.C."/>
            <person name="Beiko R.G."/>
            <person name="Rosenstiel P."/>
            <person name="Hippler M."/>
            <person name="Laroche J."/>
        </authorList>
    </citation>
    <scope>NUCLEOTIDE SEQUENCE [LARGE SCALE GENOMIC DNA]</scope>
    <source>
        <strain evidence="1 2">CCMP1005</strain>
    </source>
</reference>
<dbReference type="PANTHER" id="PTHR35467">
    <property type="match status" value="1"/>
</dbReference>
<comment type="caution">
    <text evidence="1">The sequence shown here is derived from an EMBL/GenBank/DDBJ whole genome shotgun (WGS) entry which is preliminary data.</text>
</comment>
<keyword evidence="2" id="KW-1185">Reference proteome</keyword>
<protein>
    <submittedName>
        <fullName evidence="1">Uncharacterized protein</fullName>
    </submittedName>
</protein>
<evidence type="ECO:0000313" key="1">
    <source>
        <dbReference type="EMBL" id="EJK49287.1"/>
    </source>
</evidence>
<evidence type="ECO:0000313" key="2">
    <source>
        <dbReference type="Proteomes" id="UP000266841"/>
    </source>
</evidence>
<organism evidence="1 2">
    <name type="scientific">Thalassiosira oceanica</name>
    <name type="common">Marine diatom</name>
    <dbReference type="NCBI Taxonomy" id="159749"/>
    <lineage>
        <taxon>Eukaryota</taxon>
        <taxon>Sar</taxon>
        <taxon>Stramenopiles</taxon>
        <taxon>Ochrophyta</taxon>
        <taxon>Bacillariophyta</taxon>
        <taxon>Coscinodiscophyceae</taxon>
        <taxon>Thalassiosirophycidae</taxon>
        <taxon>Thalassiosirales</taxon>
        <taxon>Thalassiosiraceae</taxon>
        <taxon>Thalassiosira</taxon>
    </lineage>
</organism>
<proteinExistence type="predicted"/>
<dbReference type="OrthoDB" id="9970474at2759"/>
<dbReference type="Proteomes" id="UP000266841">
    <property type="component" value="Unassembled WGS sequence"/>
</dbReference>